<evidence type="ECO:0000313" key="3">
    <source>
        <dbReference type="Proteomes" id="UP000466535"/>
    </source>
</evidence>
<name>A0A6B0T7P9_9EURY</name>
<evidence type="ECO:0000256" key="1">
    <source>
        <dbReference type="SAM" id="MobiDB-lite"/>
    </source>
</evidence>
<sequence>MPTRSNKHIKKFNQLVEVYEPDGVEQLEPVRSRERDTLEARRDELSAWRDRIAALEADDFFDEERETEIRESDSLPDPAAVAASQREEMLDRLDLLEESLSDAVDGGDVLDTTDDLDL</sequence>
<accession>A0A6B0T7P9</accession>
<gene>
    <name evidence="2" type="ORF">GRX03_06335</name>
</gene>
<keyword evidence="3" id="KW-1185">Reference proteome</keyword>
<evidence type="ECO:0000313" key="2">
    <source>
        <dbReference type="EMBL" id="MXR51221.1"/>
    </source>
</evidence>
<organism evidence="2 3">
    <name type="scientific">Halovenus carboxidivorans</name>
    <dbReference type="NCBI Taxonomy" id="2692199"/>
    <lineage>
        <taxon>Archaea</taxon>
        <taxon>Methanobacteriati</taxon>
        <taxon>Methanobacteriota</taxon>
        <taxon>Stenosarchaea group</taxon>
        <taxon>Halobacteria</taxon>
        <taxon>Halobacteriales</taxon>
        <taxon>Haloarculaceae</taxon>
        <taxon>Halovenus</taxon>
    </lineage>
</organism>
<dbReference type="RefSeq" id="WP_159763364.1">
    <property type="nucleotide sequence ID" value="NZ_WUUT01000002.1"/>
</dbReference>
<comment type="caution">
    <text evidence="2">The sequence shown here is derived from an EMBL/GenBank/DDBJ whole genome shotgun (WGS) entry which is preliminary data.</text>
</comment>
<dbReference type="EMBL" id="WUUT01000002">
    <property type="protein sequence ID" value="MXR51221.1"/>
    <property type="molecule type" value="Genomic_DNA"/>
</dbReference>
<reference evidence="2 3" key="1">
    <citation type="submission" date="2019-12" db="EMBL/GenBank/DDBJ databases">
        <title>Isolation and characterization of three novel carbon monoxide-oxidizing members of Halobacteria from salione crusts and soils.</title>
        <authorList>
            <person name="Myers M.R."/>
            <person name="King G.M."/>
        </authorList>
    </citation>
    <scope>NUCLEOTIDE SEQUENCE [LARGE SCALE GENOMIC DNA]</scope>
    <source>
        <strain evidence="2 3">WSH3</strain>
    </source>
</reference>
<feature type="region of interest" description="Disordered" evidence="1">
    <location>
        <begin position="63"/>
        <end position="85"/>
    </location>
</feature>
<protein>
    <submittedName>
        <fullName evidence="2">Uncharacterized protein</fullName>
    </submittedName>
</protein>
<dbReference type="AlphaFoldDB" id="A0A6B0T7P9"/>
<proteinExistence type="predicted"/>
<dbReference type="Proteomes" id="UP000466535">
    <property type="component" value="Unassembled WGS sequence"/>
</dbReference>